<comment type="similarity">
    <text evidence="3 10 13">Belongs to the IPP transferase family.</text>
</comment>
<comment type="caution">
    <text evidence="10">Lacks conserved residue(s) required for the propagation of feature annotation.</text>
</comment>
<evidence type="ECO:0000256" key="10">
    <source>
        <dbReference type="HAMAP-Rule" id="MF_00185"/>
    </source>
</evidence>
<dbReference type="InterPro" id="IPR039657">
    <property type="entry name" value="Dimethylallyltransferase"/>
</dbReference>
<keyword evidence="6 10" id="KW-0547">Nucleotide-binding</keyword>
<comment type="cofactor">
    <cofactor evidence="1 10">
        <name>Mg(2+)</name>
        <dbReference type="ChEBI" id="CHEBI:18420"/>
    </cofactor>
</comment>
<dbReference type="HAMAP" id="MF_00185">
    <property type="entry name" value="IPP_trans"/>
    <property type="match status" value="1"/>
</dbReference>
<keyword evidence="5 10" id="KW-0819">tRNA processing</keyword>
<accession>A0A7Y9PFW0</accession>
<keyword evidence="4 10" id="KW-0808">Transferase</keyword>
<evidence type="ECO:0000256" key="4">
    <source>
        <dbReference type="ARBA" id="ARBA00022679"/>
    </source>
</evidence>
<organism evidence="14 15">
    <name type="scientific">Granulicella arctica</name>
    <dbReference type="NCBI Taxonomy" id="940613"/>
    <lineage>
        <taxon>Bacteria</taxon>
        <taxon>Pseudomonadati</taxon>
        <taxon>Acidobacteriota</taxon>
        <taxon>Terriglobia</taxon>
        <taxon>Terriglobales</taxon>
        <taxon>Acidobacteriaceae</taxon>
        <taxon>Granulicella</taxon>
    </lineage>
</organism>
<dbReference type="NCBIfam" id="TIGR00174">
    <property type="entry name" value="miaA"/>
    <property type="match status" value="1"/>
</dbReference>
<dbReference type="Gene3D" id="1.10.20.140">
    <property type="match status" value="1"/>
</dbReference>
<dbReference type="EMBL" id="JACCCW010000001">
    <property type="protein sequence ID" value="NYF78944.1"/>
    <property type="molecule type" value="Genomic_DNA"/>
</dbReference>
<reference evidence="14 15" key="1">
    <citation type="submission" date="2020-07" db="EMBL/GenBank/DDBJ databases">
        <title>Genomic Encyclopedia of Type Strains, Phase IV (KMG-V): Genome sequencing to study the core and pangenomes of soil and plant-associated prokaryotes.</title>
        <authorList>
            <person name="Whitman W."/>
        </authorList>
    </citation>
    <scope>NUCLEOTIDE SEQUENCE [LARGE SCALE GENOMIC DNA]</scope>
    <source>
        <strain evidence="14 15">X4EP2</strain>
    </source>
</reference>
<evidence type="ECO:0000256" key="13">
    <source>
        <dbReference type="RuleBase" id="RU003785"/>
    </source>
</evidence>
<feature type="region of interest" description="Interaction with substrate tRNA" evidence="10">
    <location>
        <begin position="45"/>
        <end position="48"/>
    </location>
</feature>
<dbReference type="Proteomes" id="UP000589520">
    <property type="component" value="Unassembled WGS sequence"/>
</dbReference>
<feature type="site" description="Interaction with substrate tRNA" evidence="10">
    <location>
        <position position="133"/>
    </location>
</feature>
<comment type="function">
    <text evidence="2 10 12">Catalyzes the transfer of a dimethylallyl group onto the adenine at position 37 in tRNAs that read codons beginning with uridine, leading to the formation of N6-(dimethylallyl)adenosine (i(6)A).</text>
</comment>
<dbReference type="SUPFAM" id="SSF52540">
    <property type="entry name" value="P-loop containing nucleoside triphosphate hydrolases"/>
    <property type="match status" value="2"/>
</dbReference>
<sequence>MAPLVGPISETEIPLIVLVGATASGKTALSLRLAEHFNGEIVSCDSVAVYRGMEIGTAKPSLSERALIPHHMIDVAWPDEPCTAGDYSRLARESLTGIVERGHLPIVAGGTGLYLRALIDGLFPAPPRQDALRDRLRKIADRRGTAYLHGILARLDKNASKYIHINDIPKIIRAIEVSLAARQPLTEQWQKGRDALTGYRILRLGLNPPRPQLYERINTRAAAMFDRGLVEETKQLVERYGYDCRPLTSLGYAEAVSVLRGECTRDEAIARAQQGHRNYAKRQGTWFRREPGMHWLSGCGDEEAIWDEARTLVEQHNVPRGT</sequence>
<comment type="catalytic activity">
    <reaction evidence="9 10 11">
        <text>adenosine(37) in tRNA + dimethylallyl diphosphate = N(6)-dimethylallyladenosine(37) in tRNA + diphosphate</text>
        <dbReference type="Rhea" id="RHEA:26482"/>
        <dbReference type="Rhea" id="RHEA-COMP:10162"/>
        <dbReference type="Rhea" id="RHEA-COMP:10375"/>
        <dbReference type="ChEBI" id="CHEBI:33019"/>
        <dbReference type="ChEBI" id="CHEBI:57623"/>
        <dbReference type="ChEBI" id="CHEBI:74411"/>
        <dbReference type="ChEBI" id="CHEBI:74415"/>
        <dbReference type="EC" id="2.5.1.75"/>
    </reaction>
</comment>
<evidence type="ECO:0000256" key="7">
    <source>
        <dbReference type="ARBA" id="ARBA00022840"/>
    </source>
</evidence>
<evidence type="ECO:0000256" key="9">
    <source>
        <dbReference type="ARBA" id="ARBA00049563"/>
    </source>
</evidence>
<evidence type="ECO:0000313" key="15">
    <source>
        <dbReference type="Proteomes" id="UP000589520"/>
    </source>
</evidence>
<keyword evidence="15" id="KW-1185">Reference proteome</keyword>
<evidence type="ECO:0000256" key="6">
    <source>
        <dbReference type="ARBA" id="ARBA00022741"/>
    </source>
</evidence>
<evidence type="ECO:0000256" key="1">
    <source>
        <dbReference type="ARBA" id="ARBA00001946"/>
    </source>
</evidence>
<protein>
    <recommendedName>
        <fullName evidence="10">tRNA dimethylallyltransferase</fullName>
        <ecNumber evidence="10">2.5.1.75</ecNumber>
    </recommendedName>
    <alternativeName>
        <fullName evidence="10">Dimethylallyl diphosphate:tRNA dimethylallyltransferase</fullName>
        <shortName evidence="10">DMAPP:tRNA dimethylallyltransferase</shortName>
        <shortName evidence="10">DMATase</shortName>
    </alternativeName>
    <alternativeName>
        <fullName evidence="10">Isopentenyl-diphosphate:tRNA isopentenyltransferase</fullName>
        <shortName evidence="10">IPP transferase</shortName>
        <shortName evidence="10">IPPT</shortName>
        <shortName evidence="10">IPTase</shortName>
    </alternativeName>
</protein>
<evidence type="ECO:0000256" key="3">
    <source>
        <dbReference type="ARBA" id="ARBA00005842"/>
    </source>
</evidence>
<feature type="binding site" evidence="10">
    <location>
        <begin position="22"/>
        <end position="27"/>
    </location>
    <ligand>
        <name>substrate</name>
    </ligand>
</feature>
<dbReference type="InterPro" id="IPR018022">
    <property type="entry name" value="IPT"/>
</dbReference>
<dbReference type="AlphaFoldDB" id="A0A7Y9PFW0"/>
<dbReference type="GO" id="GO:0006400">
    <property type="term" value="P:tRNA modification"/>
    <property type="evidence" value="ECO:0007669"/>
    <property type="project" value="TreeGrafter"/>
</dbReference>
<evidence type="ECO:0000256" key="12">
    <source>
        <dbReference type="RuleBase" id="RU003784"/>
    </source>
</evidence>
<dbReference type="PANTHER" id="PTHR11088:SF60">
    <property type="entry name" value="TRNA DIMETHYLALLYLTRANSFERASE"/>
    <property type="match status" value="1"/>
</dbReference>
<keyword evidence="7 10" id="KW-0067">ATP-binding</keyword>
<dbReference type="EC" id="2.5.1.75" evidence="10"/>
<gene>
    <name evidence="10" type="primary">miaA</name>
    <name evidence="14" type="ORF">HDF17_001231</name>
</gene>
<dbReference type="Gene3D" id="3.40.50.300">
    <property type="entry name" value="P-loop containing nucleotide triphosphate hydrolases"/>
    <property type="match status" value="1"/>
</dbReference>
<evidence type="ECO:0000256" key="11">
    <source>
        <dbReference type="RuleBase" id="RU003783"/>
    </source>
</evidence>
<keyword evidence="8 10" id="KW-0460">Magnesium</keyword>
<evidence type="ECO:0000256" key="2">
    <source>
        <dbReference type="ARBA" id="ARBA00003213"/>
    </source>
</evidence>
<dbReference type="InterPro" id="IPR027417">
    <property type="entry name" value="P-loop_NTPase"/>
</dbReference>
<dbReference type="GO" id="GO:0005524">
    <property type="term" value="F:ATP binding"/>
    <property type="evidence" value="ECO:0007669"/>
    <property type="project" value="UniProtKB-UniRule"/>
</dbReference>
<evidence type="ECO:0000256" key="5">
    <source>
        <dbReference type="ARBA" id="ARBA00022694"/>
    </source>
</evidence>
<dbReference type="RefSeq" id="WP_348640800.1">
    <property type="nucleotide sequence ID" value="NZ_JACCCW010000001.1"/>
</dbReference>
<evidence type="ECO:0000256" key="8">
    <source>
        <dbReference type="ARBA" id="ARBA00022842"/>
    </source>
</evidence>
<comment type="subunit">
    <text evidence="10">Monomer.</text>
</comment>
<feature type="site" description="Interaction with substrate tRNA" evidence="10">
    <location>
        <position position="111"/>
    </location>
</feature>
<dbReference type="GO" id="GO:0052381">
    <property type="term" value="F:tRNA dimethylallyltransferase activity"/>
    <property type="evidence" value="ECO:0007669"/>
    <property type="project" value="UniProtKB-UniRule"/>
</dbReference>
<feature type="binding site" evidence="10">
    <location>
        <begin position="20"/>
        <end position="27"/>
    </location>
    <ligand>
        <name>ATP</name>
        <dbReference type="ChEBI" id="CHEBI:30616"/>
    </ligand>
</feature>
<name>A0A7Y9PFW0_9BACT</name>
<dbReference type="PANTHER" id="PTHR11088">
    <property type="entry name" value="TRNA DIMETHYLALLYLTRANSFERASE"/>
    <property type="match status" value="1"/>
</dbReference>
<proteinExistence type="inferred from homology"/>
<dbReference type="Pfam" id="PF01715">
    <property type="entry name" value="IPPT"/>
    <property type="match status" value="1"/>
</dbReference>
<comment type="caution">
    <text evidence="14">The sequence shown here is derived from an EMBL/GenBank/DDBJ whole genome shotgun (WGS) entry which is preliminary data.</text>
</comment>
<evidence type="ECO:0000313" key="14">
    <source>
        <dbReference type="EMBL" id="NYF78944.1"/>
    </source>
</evidence>